<gene>
    <name evidence="3" type="ORF">SAMN05216289_11340</name>
</gene>
<keyword evidence="2" id="KW-0732">Signal</keyword>
<dbReference type="RefSeq" id="WP_092407796.1">
    <property type="nucleotide sequence ID" value="NZ_FOVF01000013.1"/>
</dbReference>
<reference evidence="3 4" key="1">
    <citation type="submission" date="2016-10" db="EMBL/GenBank/DDBJ databases">
        <authorList>
            <person name="de Groot N.N."/>
        </authorList>
    </citation>
    <scope>NUCLEOTIDE SEQUENCE [LARGE SCALE GENOMIC DNA]</scope>
    <source>
        <strain evidence="3 4">CGMCC 1.7659</strain>
    </source>
</reference>
<evidence type="ECO:0000313" key="3">
    <source>
        <dbReference type="EMBL" id="SFN30831.1"/>
    </source>
</evidence>
<dbReference type="AlphaFoldDB" id="A0A1I4XY37"/>
<keyword evidence="1" id="KW-0472">Membrane</keyword>
<keyword evidence="1" id="KW-1133">Transmembrane helix</keyword>
<accession>A0A1I4XY37</accession>
<feature type="transmembrane region" description="Helical" evidence="1">
    <location>
        <begin position="202"/>
        <end position="221"/>
    </location>
</feature>
<dbReference type="PROSITE" id="PS51257">
    <property type="entry name" value="PROKAR_LIPOPROTEIN"/>
    <property type="match status" value="1"/>
</dbReference>
<protein>
    <recommendedName>
        <fullName evidence="5">DUF4436 domain-containing protein</fullName>
    </recommendedName>
</protein>
<evidence type="ECO:0000313" key="4">
    <source>
        <dbReference type="Proteomes" id="UP000198575"/>
    </source>
</evidence>
<dbReference type="Proteomes" id="UP000198575">
    <property type="component" value="Unassembled WGS sequence"/>
</dbReference>
<keyword evidence="4" id="KW-1185">Reference proteome</keyword>
<name>A0A1I4XY37_9GAMM</name>
<dbReference type="OrthoDB" id="5956726at2"/>
<evidence type="ECO:0008006" key="5">
    <source>
        <dbReference type="Google" id="ProtNLM"/>
    </source>
</evidence>
<keyword evidence="1" id="KW-0812">Transmembrane</keyword>
<feature type="transmembrane region" description="Helical" evidence="1">
    <location>
        <begin position="170"/>
        <end position="190"/>
    </location>
</feature>
<sequence length="264" mass="28924">MHFRVMHNFLLVLACLLGSARAETTVRVLETWPPGDRVELGRNQSFYLRLAYATDVPVRIWVAPYRNGERVDAGSNPSAIHSGRGEALGWFFFMHPGAEVDEVRITAGDGSEANTRLVAVWNGRVTGGVEPADDSLIAPGWIAELTALARKQQDEANRARESAPVSTGEVVLFGGFMLGMLAVGVLGLAWPAWGLWRWRGGWRLAAAVPEALMVFVVLRIVTGVARDPTSHNLWPFEILQAGAFGLAWMAVLVAARRVFGQRRP</sequence>
<proteinExistence type="predicted"/>
<feature type="signal peptide" evidence="2">
    <location>
        <begin position="1"/>
        <end position="22"/>
    </location>
</feature>
<organism evidence="3 4">
    <name type="scientific">Dokdonella immobilis</name>
    <dbReference type="NCBI Taxonomy" id="578942"/>
    <lineage>
        <taxon>Bacteria</taxon>
        <taxon>Pseudomonadati</taxon>
        <taxon>Pseudomonadota</taxon>
        <taxon>Gammaproteobacteria</taxon>
        <taxon>Lysobacterales</taxon>
        <taxon>Rhodanobacteraceae</taxon>
        <taxon>Dokdonella</taxon>
    </lineage>
</organism>
<dbReference type="EMBL" id="FOVF01000013">
    <property type="protein sequence ID" value="SFN30831.1"/>
    <property type="molecule type" value="Genomic_DNA"/>
</dbReference>
<evidence type="ECO:0000256" key="1">
    <source>
        <dbReference type="SAM" id="Phobius"/>
    </source>
</evidence>
<feature type="transmembrane region" description="Helical" evidence="1">
    <location>
        <begin position="233"/>
        <end position="255"/>
    </location>
</feature>
<evidence type="ECO:0000256" key="2">
    <source>
        <dbReference type="SAM" id="SignalP"/>
    </source>
</evidence>
<feature type="chain" id="PRO_5011499098" description="DUF4436 domain-containing protein" evidence="2">
    <location>
        <begin position="23"/>
        <end position="264"/>
    </location>
</feature>